<dbReference type="Pfam" id="PF00079">
    <property type="entry name" value="Serpin"/>
    <property type="match status" value="2"/>
</dbReference>
<evidence type="ECO:0000313" key="4">
    <source>
        <dbReference type="EMBL" id="MFC6867897.1"/>
    </source>
</evidence>
<dbReference type="InterPro" id="IPR036186">
    <property type="entry name" value="Serpin_sf"/>
</dbReference>
<dbReference type="CDD" id="cd19590">
    <property type="entry name" value="serpin_thermopin-like"/>
    <property type="match status" value="1"/>
</dbReference>
<name>A0ABW2BY05_9PSEU</name>
<evidence type="ECO:0000256" key="1">
    <source>
        <dbReference type="RuleBase" id="RU000411"/>
    </source>
</evidence>
<organism evidence="4 5">
    <name type="scientific">Haloechinothrix salitolerans</name>
    <dbReference type="NCBI Taxonomy" id="926830"/>
    <lineage>
        <taxon>Bacteria</taxon>
        <taxon>Bacillati</taxon>
        <taxon>Actinomycetota</taxon>
        <taxon>Actinomycetes</taxon>
        <taxon>Pseudonocardiales</taxon>
        <taxon>Pseudonocardiaceae</taxon>
        <taxon>Haloechinothrix</taxon>
    </lineage>
</organism>
<comment type="similarity">
    <text evidence="1">Belongs to the serpin family.</text>
</comment>
<comment type="caution">
    <text evidence="4">The sequence shown here is derived from an EMBL/GenBank/DDBJ whole genome shotgun (WGS) entry which is preliminary data.</text>
</comment>
<sequence>MAEVTARRQHLRFCLVLHRVLASDGGNTCFSPYSIASALGLAYQAARGNTAEELRALLSGDEPDIAKQIELLADAAVLDGAGGAGSASGGGQSLRPGQPPDTAQSLGPDEDVEDRASDADPDGEKPVLAVSNTLWAWDQLRINEDFGADLAGWPGARLAYAPFVTDPEGARAAINADVAQTTRDLIPELVPEGAVTVDTVASLVNALYLKVAWRNPFAPAHTTDGVFHTPGGDRTVPMMRQVEQLGYAAADGWRAAVLPATGGVQAVILLPDAYPAAAAPDVADASDAASASVPAEADAPGAAIAADMPAAEATLDADTLAGLLDSVRTRRVSLRMPHVDVGMNVSLTSALDELGVSELFTPAADLSGLSDDPRLLVSDALHEAVLKVDEDGLEGAAATAMMIRLTSVTVEEPVSFVVDRPFLLLVRHATTGAVYFLARVTDPT</sequence>
<dbReference type="PROSITE" id="PS00284">
    <property type="entry name" value="SERPIN"/>
    <property type="match status" value="1"/>
</dbReference>
<feature type="compositionally biased region" description="Basic and acidic residues" evidence="2">
    <location>
        <begin position="114"/>
        <end position="125"/>
    </location>
</feature>
<reference evidence="5" key="1">
    <citation type="journal article" date="2019" name="Int. J. Syst. Evol. Microbiol.">
        <title>The Global Catalogue of Microorganisms (GCM) 10K type strain sequencing project: providing services to taxonomists for standard genome sequencing and annotation.</title>
        <authorList>
            <consortium name="The Broad Institute Genomics Platform"/>
            <consortium name="The Broad Institute Genome Sequencing Center for Infectious Disease"/>
            <person name="Wu L."/>
            <person name="Ma J."/>
        </authorList>
    </citation>
    <scope>NUCLEOTIDE SEQUENCE [LARGE SCALE GENOMIC DNA]</scope>
    <source>
        <strain evidence="5">KCTC 32255</strain>
    </source>
</reference>
<dbReference type="Gene3D" id="2.30.39.10">
    <property type="entry name" value="Alpha-1-antitrypsin, domain 1"/>
    <property type="match status" value="1"/>
</dbReference>
<accession>A0ABW2BY05</accession>
<protein>
    <submittedName>
        <fullName evidence="4">Serpin family protein</fullName>
    </submittedName>
</protein>
<dbReference type="Gene3D" id="3.30.497.10">
    <property type="entry name" value="Antithrombin, subunit I, domain 2"/>
    <property type="match status" value="2"/>
</dbReference>
<dbReference type="SUPFAM" id="SSF56574">
    <property type="entry name" value="Serpins"/>
    <property type="match status" value="1"/>
</dbReference>
<gene>
    <name evidence="4" type="ORF">ACFQGD_12130</name>
</gene>
<dbReference type="SMART" id="SM00093">
    <property type="entry name" value="SERPIN"/>
    <property type="match status" value="1"/>
</dbReference>
<dbReference type="PANTHER" id="PTHR11461">
    <property type="entry name" value="SERINE PROTEASE INHIBITOR, SERPIN"/>
    <property type="match status" value="1"/>
</dbReference>
<dbReference type="InterPro" id="IPR042185">
    <property type="entry name" value="Serpin_sf_2"/>
</dbReference>
<dbReference type="Proteomes" id="UP001596337">
    <property type="component" value="Unassembled WGS sequence"/>
</dbReference>
<feature type="compositionally biased region" description="Gly residues" evidence="2">
    <location>
        <begin position="83"/>
        <end position="92"/>
    </location>
</feature>
<dbReference type="InterPro" id="IPR023796">
    <property type="entry name" value="Serpin_dom"/>
</dbReference>
<proteinExistence type="inferred from homology"/>
<feature type="region of interest" description="Disordered" evidence="2">
    <location>
        <begin position="83"/>
        <end position="126"/>
    </location>
</feature>
<dbReference type="EMBL" id="JBHSXX010000001">
    <property type="protein sequence ID" value="MFC6867897.1"/>
    <property type="molecule type" value="Genomic_DNA"/>
</dbReference>
<feature type="domain" description="Serpin" evidence="3">
    <location>
        <begin position="15"/>
        <end position="443"/>
    </location>
</feature>
<dbReference type="RefSeq" id="WP_345396258.1">
    <property type="nucleotide sequence ID" value="NZ_BAABLA010000025.1"/>
</dbReference>
<dbReference type="PANTHER" id="PTHR11461:SF211">
    <property type="entry name" value="GH10112P-RELATED"/>
    <property type="match status" value="1"/>
</dbReference>
<dbReference type="InterPro" id="IPR023795">
    <property type="entry name" value="Serpin_CS"/>
</dbReference>
<evidence type="ECO:0000259" key="3">
    <source>
        <dbReference type="SMART" id="SM00093"/>
    </source>
</evidence>
<dbReference type="InterPro" id="IPR000215">
    <property type="entry name" value="Serpin_fam"/>
</dbReference>
<evidence type="ECO:0000256" key="2">
    <source>
        <dbReference type="SAM" id="MobiDB-lite"/>
    </source>
</evidence>
<evidence type="ECO:0000313" key="5">
    <source>
        <dbReference type="Proteomes" id="UP001596337"/>
    </source>
</evidence>
<keyword evidence="5" id="KW-1185">Reference proteome</keyword>
<dbReference type="InterPro" id="IPR042178">
    <property type="entry name" value="Serpin_sf_1"/>
</dbReference>